<keyword evidence="2" id="KW-1185">Reference proteome</keyword>
<organism evidence="1 2">
    <name type="scientific">Flavobacterium hercynium</name>
    <dbReference type="NCBI Taxonomy" id="387094"/>
    <lineage>
        <taxon>Bacteria</taxon>
        <taxon>Pseudomonadati</taxon>
        <taxon>Bacteroidota</taxon>
        <taxon>Flavobacteriia</taxon>
        <taxon>Flavobacteriales</taxon>
        <taxon>Flavobacteriaceae</taxon>
        <taxon>Flavobacterium</taxon>
    </lineage>
</organism>
<sequence>CTDEITHTVAALVNITITGQLINDVLCNGDSNGSVKFDVDNFATTYTSALIAGSATATLTQTGKEVFLTNAPAGTYTVRVTDAITGCFADASVTVGQPAPLGFSITNFQDATCNTGAQISVTASGGTPNYQYAFVLAGVTPTPADYTSNFNALLDPALGLNWSAYVKDANNCVNGFSFAIAVDPLPGNITANVLSHCPSATGTYTFTVNVGSGVGPFEYSIPGSGFQTSNTFVVNAPGSYDVTVRDANGCQVTIPALVTILPALQLNAIATALPTCTVVNGGSITATAAGGSGMANYSYSLNGGAAITTTPAVFNNVVAGSHIVRVTDTVTGCSVDVTVVVSSPTLITGFALAKTDVTCNGGSDGRITASLAPSAPGVNDNPVYQYSLTGTTVSGVAVTRPNQVSPDFDLLEAGTYTVTVTSGRACQDAITIQITEPALIVVATPVVVQYACNAGSNASNYATVTAATVTGGSGVYTYEFIRNGVAVQKGAQNLYTESDFLGGSYIVNVTDDKGCTAAATTAVTVNPFIGLDIINVVKVPITCVSNEEITVSVATTGGTPALLDYSVVGTNNPYNQANTTGVFTGLTIGNYMITVLNPVTGCSIQQAYYVADPNTFEIKANTIVKEICYGTSDGVVELTFVDNLPVPVDKSGPFDYTITDGVTTITGTTTSAGPITIANLSAGQYTVTATLIANPQCTVTTIFSITQPAAALALSTTSSAITCIPGTDGEITASASQGWGAPYEYELVLNGAVVVPYRTNGHFTGLGAGVYTINAKDSHGCVISTTETLVIPAPIVVIATVNTPMLSCFGDRTAVITVAPPTGGQGSNYLYTLNKTSVTPVIVSGPQSSAVFSGLGAGTYTITVTDGFNCSATSVDIVIAEPTVIRPYLIISKTQTCLTQSELTLSATGGNGPYTYSADGINYSTTTFASSVTFSVPVGNYQYYVKDANGCVAIISNGVSILPLQPLVVNLDLTNAIVKCNGNDSGVIVANATGGLGAYSYTLEDGAGNVLVAAQNTGRFEKLFVGTYVVKVTSVDCDASSALITITEPATKIQATFVPTAVTCFGENNGKIVVNASGGTGVIKYAISPKLNRFVYSNTFEKLAAGTYTVVAQDENGCYETTTVVVSQPNPIITIEVPGSMIPELCKGDKNGAFSIEVSGGTGPYSVSLDSEKGPYTPGANGQTVFDFNGIHGGTHIVYIRDAQNCTTEYTEKMPLPIVLEPKVTVSYECVNNAQANRVEVTIDESNTDPNLIKYDLDGNPATVQISNIFTNIAPGYHIITAVHNNGCYQFSKQFLVESYEPLTLAIDATKEMNVLTVKASGGAPKYEYSFNGEPFTTSNKYKIYQSGDYHVIVRDQNGCEATIIVPGLYVDVCLDDYFTPNGDGVYDGWGPGCTNIYNNLEFSIFDRYGRVIKHYHYGEKWDGRYNGEELPSGDYWYVLKLNDVKDNREFVGHFTLYR</sequence>
<comment type="caution">
    <text evidence="1">The sequence shown here is derived from an EMBL/GenBank/DDBJ whole genome shotgun (WGS) entry which is preliminary data.</text>
</comment>
<evidence type="ECO:0000313" key="1">
    <source>
        <dbReference type="EMBL" id="OXA84362.1"/>
    </source>
</evidence>
<dbReference type="OrthoDB" id="607469at2"/>
<name>A0A226GQL8_9FLAO</name>
<dbReference type="NCBIfam" id="TIGR04131">
    <property type="entry name" value="Bac_Flav_CTERM"/>
    <property type="match status" value="1"/>
</dbReference>
<accession>A0A226GQL8</accession>
<reference evidence="1 2" key="1">
    <citation type="submission" date="2016-11" db="EMBL/GenBank/DDBJ databases">
        <title>Whole genomes of Flavobacteriaceae.</title>
        <authorList>
            <person name="Stine C."/>
            <person name="Li C."/>
            <person name="Tadesse D."/>
        </authorList>
    </citation>
    <scope>NUCLEOTIDE SEQUENCE [LARGE SCALE GENOMIC DNA]</scope>
    <source>
        <strain evidence="1 2">DSM 18292</strain>
    </source>
</reference>
<evidence type="ECO:0008006" key="3">
    <source>
        <dbReference type="Google" id="ProtNLM"/>
    </source>
</evidence>
<dbReference type="EMBL" id="MUGW01000063">
    <property type="protein sequence ID" value="OXA84362.1"/>
    <property type="molecule type" value="Genomic_DNA"/>
</dbReference>
<evidence type="ECO:0000313" key="2">
    <source>
        <dbReference type="Proteomes" id="UP000198345"/>
    </source>
</evidence>
<dbReference type="InterPro" id="IPR025667">
    <property type="entry name" value="SprB_repeat"/>
</dbReference>
<proteinExistence type="predicted"/>
<dbReference type="Pfam" id="PF13585">
    <property type="entry name" value="CHU_C"/>
    <property type="match status" value="1"/>
</dbReference>
<dbReference type="Pfam" id="PF13573">
    <property type="entry name" value="SprB"/>
    <property type="match status" value="7"/>
</dbReference>
<protein>
    <recommendedName>
        <fullName evidence="3">T9SS type B sorting domain-containing protein</fullName>
    </recommendedName>
</protein>
<dbReference type="InterPro" id="IPR026341">
    <property type="entry name" value="T9SS_type_B"/>
</dbReference>
<dbReference type="Proteomes" id="UP000198345">
    <property type="component" value="Unassembled WGS sequence"/>
</dbReference>
<dbReference type="RefSeq" id="WP_133063745.1">
    <property type="nucleotide sequence ID" value="NZ_MUGW01000063.1"/>
</dbReference>
<feature type="non-terminal residue" evidence="1">
    <location>
        <position position="1"/>
    </location>
</feature>
<gene>
    <name evidence="1" type="ORF">B0A66_21195</name>
</gene>